<keyword evidence="2" id="KW-0805">Transcription regulation</keyword>
<dbReference type="Gene3D" id="1.10.1790.10">
    <property type="entry name" value="PRD domain"/>
    <property type="match status" value="1"/>
</dbReference>
<keyword evidence="3" id="KW-0804">Transcription</keyword>
<dbReference type="PANTHER" id="PTHR30185:SF18">
    <property type="entry name" value="TRANSCRIPTIONAL REGULATOR MTLR"/>
    <property type="match status" value="1"/>
</dbReference>
<dbReference type="PROSITE" id="PS51094">
    <property type="entry name" value="PTS_EIIA_TYPE_2"/>
    <property type="match status" value="1"/>
</dbReference>
<dbReference type="AlphaFoldDB" id="A0A1I0I9R0"/>
<feature type="domain" description="PRD" evidence="5">
    <location>
        <begin position="297"/>
        <end position="404"/>
    </location>
</feature>
<dbReference type="SUPFAM" id="SSF55804">
    <property type="entry name" value="Phoshotransferase/anion transport protein"/>
    <property type="match status" value="1"/>
</dbReference>
<dbReference type="Pfam" id="PF00874">
    <property type="entry name" value="PRD"/>
    <property type="match status" value="1"/>
</dbReference>
<dbReference type="STRING" id="460384.SAMN05216313_12025"/>
<evidence type="ECO:0000313" key="6">
    <source>
        <dbReference type="EMBL" id="SET93321.1"/>
    </source>
</evidence>
<keyword evidence="7" id="KW-1185">Reference proteome</keyword>
<accession>A0A1I0I9R0</accession>
<evidence type="ECO:0000313" key="7">
    <source>
        <dbReference type="Proteomes" id="UP000198508"/>
    </source>
</evidence>
<evidence type="ECO:0000256" key="1">
    <source>
        <dbReference type="ARBA" id="ARBA00022737"/>
    </source>
</evidence>
<name>A0A1I0I9R0_9FIRM</name>
<dbReference type="Pfam" id="PF00359">
    <property type="entry name" value="PTS_EIIA_2"/>
    <property type="match status" value="1"/>
</dbReference>
<dbReference type="Gene3D" id="1.10.10.10">
    <property type="entry name" value="Winged helix-like DNA-binding domain superfamily/Winged helix DNA-binding domain"/>
    <property type="match status" value="1"/>
</dbReference>
<protein>
    <submittedName>
        <fullName evidence="6">Transcriptional antiterminator, BglG family</fullName>
    </submittedName>
</protein>
<dbReference type="SUPFAM" id="SSF63520">
    <property type="entry name" value="PTS-regulatory domain, PRD"/>
    <property type="match status" value="1"/>
</dbReference>
<dbReference type="InterPro" id="IPR050661">
    <property type="entry name" value="BglG_antiterminators"/>
</dbReference>
<dbReference type="InterPro" id="IPR016152">
    <property type="entry name" value="PTrfase/Anion_transptr"/>
</dbReference>
<keyword evidence="1" id="KW-0677">Repeat</keyword>
<dbReference type="InterPro" id="IPR011608">
    <property type="entry name" value="PRD"/>
</dbReference>
<proteinExistence type="predicted"/>
<dbReference type="Proteomes" id="UP000198508">
    <property type="component" value="Unassembled WGS sequence"/>
</dbReference>
<dbReference type="GO" id="GO:0006355">
    <property type="term" value="P:regulation of DNA-templated transcription"/>
    <property type="evidence" value="ECO:0007669"/>
    <property type="project" value="InterPro"/>
</dbReference>
<dbReference type="Gene3D" id="3.40.930.10">
    <property type="entry name" value="Mannitol-specific EII, Chain A"/>
    <property type="match status" value="1"/>
</dbReference>
<dbReference type="PROSITE" id="PS51372">
    <property type="entry name" value="PRD_2"/>
    <property type="match status" value="1"/>
</dbReference>
<sequence length="697" mass="79080">MLNSSTVRLMEYISTLSKKTVSIDDICVDLKCARRTLYYNIHKLNTILKDHGFQTIELGSGILRVPDGLEAGARTAILSSDPEYVFSSEERKLIISVKVGISSRPVTVESLMQLLNVSRNTILAEVTELRGILKQKEVFLKSHSKGGYDLDGDEIMVRNAVIECLNQPENLKMQQIMEEMITGAVNEKAGRNRERGELFGALRGIIQSAENCTSGQFSSNAVTEIAYYLCIVYLRQGKTSAVTTDGEISRLPEYRAAELVTGRMEALDMKIAEAELCYIATVMTGARLQQFNETYGNREPILSEFAEDLLRTFEQKALVEFPDKTRLKEQLMVHLRPMYYRLKYSIHVDHQFSGIIIQQYRDLYNLTDLAVKTVEDKYGFRVPAEEIAYLAIFFGSFVKYHGSREKSQSGAILIVCAAGVSSAMLIRQQLIFLLGSGYTYEICDKRHVSEELLDEYFLMVSAVELPFDSPKLVYVNAVLSLSQKEKLLQYSIKNEADSADSPDIQDLLQIVGRYARVTDQTGLANEFRRYLNGSYQEDRSLCLKDVFKRKYVRFSDKFSEWKTAVRESCRPLVEDGVVKDGYADDIIHLMDELGLYSEYIPGILLAHAKPGKYVQSVGIALTIFEQPIEFRKWDGRIKAVFVLATVDNHAHFNALQTLMKVLAEEEIRGMISDADGSRDCLDRIFDYFIEKESLFES</sequence>
<evidence type="ECO:0000259" key="5">
    <source>
        <dbReference type="PROSITE" id="PS51372"/>
    </source>
</evidence>
<evidence type="ECO:0000256" key="3">
    <source>
        <dbReference type="ARBA" id="ARBA00023163"/>
    </source>
</evidence>
<dbReference type="InterPro" id="IPR036634">
    <property type="entry name" value="PRD_sf"/>
</dbReference>
<evidence type="ECO:0000256" key="2">
    <source>
        <dbReference type="ARBA" id="ARBA00023015"/>
    </source>
</evidence>
<gene>
    <name evidence="6" type="ORF">SAMN05216313_12025</name>
</gene>
<reference evidence="7" key="1">
    <citation type="submission" date="2016-10" db="EMBL/GenBank/DDBJ databases">
        <authorList>
            <person name="Varghese N."/>
            <person name="Submissions S."/>
        </authorList>
    </citation>
    <scope>NUCLEOTIDE SEQUENCE [LARGE SCALE GENOMIC DNA]</scope>
    <source>
        <strain evidence="7">NLAE-zl-G277</strain>
    </source>
</reference>
<dbReference type="GeneID" id="93277036"/>
<organism evidence="6 7">
    <name type="scientific">Enterocloster lavalensis</name>
    <dbReference type="NCBI Taxonomy" id="460384"/>
    <lineage>
        <taxon>Bacteria</taxon>
        <taxon>Bacillati</taxon>
        <taxon>Bacillota</taxon>
        <taxon>Clostridia</taxon>
        <taxon>Lachnospirales</taxon>
        <taxon>Lachnospiraceae</taxon>
        <taxon>Enterocloster</taxon>
    </lineage>
</organism>
<dbReference type="RefSeq" id="WP_092366632.1">
    <property type="nucleotide sequence ID" value="NZ_CATZMQ010000002.1"/>
</dbReference>
<feature type="domain" description="PTS EIIA type-2" evidence="4">
    <location>
        <begin position="545"/>
        <end position="691"/>
    </location>
</feature>
<dbReference type="InterPro" id="IPR002178">
    <property type="entry name" value="PTS_EIIA_type-2_dom"/>
</dbReference>
<evidence type="ECO:0000259" key="4">
    <source>
        <dbReference type="PROSITE" id="PS51094"/>
    </source>
</evidence>
<dbReference type="PANTHER" id="PTHR30185">
    <property type="entry name" value="CRYPTIC BETA-GLUCOSIDE BGL OPERON ANTITERMINATOR"/>
    <property type="match status" value="1"/>
</dbReference>
<dbReference type="EMBL" id="FOIM01000020">
    <property type="protein sequence ID" value="SET93321.1"/>
    <property type="molecule type" value="Genomic_DNA"/>
</dbReference>
<dbReference type="InterPro" id="IPR036388">
    <property type="entry name" value="WH-like_DNA-bd_sf"/>
</dbReference>
<dbReference type="CDD" id="cd00133">
    <property type="entry name" value="PTS_IIB"/>
    <property type="match status" value="1"/>
</dbReference>